<dbReference type="PANTHER" id="PTHR46224:SF64">
    <property type="entry name" value="IQ MOTIF AND ANKYRIN REPEAT DOMAIN-CONTAINING PROTEIN 1"/>
    <property type="match status" value="1"/>
</dbReference>
<name>A0AAN7B2V2_9PEZI</name>
<dbReference type="SUPFAM" id="SSF48403">
    <property type="entry name" value="Ankyrin repeat"/>
    <property type="match status" value="1"/>
</dbReference>
<dbReference type="Gene3D" id="1.25.40.20">
    <property type="entry name" value="Ankyrin repeat-containing domain"/>
    <property type="match status" value="1"/>
</dbReference>
<feature type="non-terminal residue" evidence="1">
    <location>
        <position position="643"/>
    </location>
</feature>
<proteinExistence type="predicted"/>
<dbReference type="PANTHER" id="PTHR46224">
    <property type="entry name" value="ANKYRIN REPEAT FAMILY PROTEIN"/>
    <property type="match status" value="1"/>
</dbReference>
<dbReference type="InterPro" id="IPR051616">
    <property type="entry name" value="Cul2-RING_E3_ligase_SR"/>
</dbReference>
<sequence length="643" mass="70391">MDYDCHQAKRLLYARRSVLREESLFCSCFSFSSDAGFTYEEINQVLAELVDTDGPLGVITSLLFLGADVNFALRPGRSAGIWGRITQQRQAGLRSDVLLRATTRCQPETIRAIAALADNQNMEVVFRQAILRKDHVALQALLSNSGQARPSPASLDAALGKAIELIGGPNESLGQDIIERCLAAGSSGPETDLLIADGLDKTVQSRSNNVPSTIILARQEGESTIELVEVVRARQINLLLQLLKFPQSTTNLTAAVSEAITVKDTQLRYEIVRLLIGHGATESCTAGTLVYLVQEMVSEQPLAPSGDDTDKRLLQFLLDQGMADLDYNNGEALQLAVKAGRFDIVQEIVSRQPSSDSLGFALPWAMQLADRRSKRHMVSLLLRHHINEEAVGRALVDAVRGGNDNGPKNLIRILLTRASVNYNNGEVFLYAIRQSRLDILQVLLDQGTSYKTLFTAAREALIASTSQRRVVFGMLLHLLEVDHLNESLKHLVLEENADLCLISIVLQAGAQATFDNGVCIKNAAYRLDRNALRILTEHCGYNESIFAQALVVVLNRGREWISFEHVEVLQLLLRCGASAQIGVVSRAMIEVIHHLAGQSELAELADTLLEILFSAGADPSYEAGSAILIAKERSDALILSKLL</sequence>
<protein>
    <submittedName>
        <fullName evidence="1">Uncharacterized protein</fullName>
    </submittedName>
</protein>
<dbReference type="AlphaFoldDB" id="A0AAN7B2V2"/>
<comment type="caution">
    <text evidence="1">The sequence shown here is derived from an EMBL/GenBank/DDBJ whole genome shotgun (WGS) entry which is preliminary data.</text>
</comment>
<organism evidence="1 2">
    <name type="scientific">Rhypophila decipiens</name>
    <dbReference type="NCBI Taxonomy" id="261697"/>
    <lineage>
        <taxon>Eukaryota</taxon>
        <taxon>Fungi</taxon>
        <taxon>Dikarya</taxon>
        <taxon>Ascomycota</taxon>
        <taxon>Pezizomycotina</taxon>
        <taxon>Sordariomycetes</taxon>
        <taxon>Sordariomycetidae</taxon>
        <taxon>Sordariales</taxon>
        <taxon>Naviculisporaceae</taxon>
        <taxon>Rhypophila</taxon>
    </lineage>
</organism>
<keyword evidence="2" id="KW-1185">Reference proteome</keyword>
<evidence type="ECO:0000313" key="2">
    <source>
        <dbReference type="Proteomes" id="UP001301769"/>
    </source>
</evidence>
<dbReference type="InterPro" id="IPR036770">
    <property type="entry name" value="Ankyrin_rpt-contain_sf"/>
</dbReference>
<dbReference type="EMBL" id="MU858225">
    <property type="protein sequence ID" value="KAK4208868.1"/>
    <property type="molecule type" value="Genomic_DNA"/>
</dbReference>
<evidence type="ECO:0000313" key="1">
    <source>
        <dbReference type="EMBL" id="KAK4208868.1"/>
    </source>
</evidence>
<reference evidence="1" key="2">
    <citation type="submission" date="2023-05" db="EMBL/GenBank/DDBJ databases">
        <authorList>
            <consortium name="Lawrence Berkeley National Laboratory"/>
            <person name="Steindorff A."/>
            <person name="Hensen N."/>
            <person name="Bonometti L."/>
            <person name="Westerberg I."/>
            <person name="Brannstrom I.O."/>
            <person name="Guillou S."/>
            <person name="Cros-Aarteil S."/>
            <person name="Calhoun S."/>
            <person name="Haridas S."/>
            <person name="Kuo A."/>
            <person name="Mondo S."/>
            <person name="Pangilinan J."/>
            <person name="Riley R."/>
            <person name="Labutti K."/>
            <person name="Andreopoulos B."/>
            <person name="Lipzen A."/>
            <person name="Chen C."/>
            <person name="Yanf M."/>
            <person name="Daum C."/>
            <person name="Ng V."/>
            <person name="Clum A."/>
            <person name="Ohm R."/>
            <person name="Martin F."/>
            <person name="Silar P."/>
            <person name="Natvig D."/>
            <person name="Lalanne C."/>
            <person name="Gautier V."/>
            <person name="Ament-Velasquez S.L."/>
            <person name="Kruys A."/>
            <person name="Hutchinson M.I."/>
            <person name="Powell A.J."/>
            <person name="Barry K."/>
            <person name="Miller A.N."/>
            <person name="Grigoriev I.V."/>
            <person name="Debuchy R."/>
            <person name="Gladieux P."/>
            <person name="Thoren M.H."/>
            <person name="Johannesson H."/>
        </authorList>
    </citation>
    <scope>NUCLEOTIDE SEQUENCE</scope>
    <source>
        <strain evidence="1">PSN293</strain>
    </source>
</reference>
<gene>
    <name evidence="1" type="ORF">QBC37DRAFT_324863</name>
</gene>
<dbReference type="Proteomes" id="UP001301769">
    <property type="component" value="Unassembled WGS sequence"/>
</dbReference>
<reference evidence="1" key="1">
    <citation type="journal article" date="2023" name="Mol. Phylogenet. Evol.">
        <title>Genome-scale phylogeny and comparative genomics of the fungal order Sordariales.</title>
        <authorList>
            <person name="Hensen N."/>
            <person name="Bonometti L."/>
            <person name="Westerberg I."/>
            <person name="Brannstrom I.O."/>
            <person name="Guillou S."/>
            <person name="Cros-Aarteil S."/>
            <person name="Calhoun S."/>
            <person name="Haridas S."/>
            <person name="Kuo A."/>
            <person name="Mondo S."/>
            <person name="Pangilinan J."/>
            <person name="Riley R."/>
            <person name="LaButti K."/>
            <person name="Andreopoulos B."/>
            <person name="Lipzen A."/>
            <person name="Chen C."/>
            <person name="Yan M."/>
            <person name="Daum C."/>
            <person name="Ng V."/>
            <person name="Clum A."/>
            <person name="Steindorff A."/>
            <person name="Ohm R.A."/>
            <person name="Martin F."/>
            <person name="Silar P."/>
            <person name="Natvig D.O."/>
            <person name="Lalanne C."/>
            <person name="Gautier V."/>
            <person name="Ament-Velasquez S.L."/>
            <person name="Kruys A."/>
            <person name="Hutchinson M.I."/>
            <person name="Powell A.J."/>
            <person name="Barry K."/>
            <person name="Miller A.N."/>
            <person name="Grigoriev I.V."/>
            <person name="Debuchy R."/>
            <person name="Gladieux P."/>
            <person name="Hiltunen Thoren M."/>
            <person name="Johannesson H."/>
        </authorList>
    </citation>
    <scope>NUCLEOTIDE SEQUENCE</scope>
    <source>
        <strain evidence="1">PSN293</strain>
    </source>
</reference>
<accession>A0AAN7B2V2</accession>